<feature type="compositionally biased region" description="Basic and acidic residues" evidence="3">
    <location>
        <begin position="173"/>
        <end position="189"/>
    </location>
</feature>
<evidence type="ECO:0000259" key="4">
    <source>
        <dbReference type="PROSITE" id="PS50157"/>
    </source>
</evidence>
<dbReference type="Pfam" id="PF24537">
    <property type="entry name" value="zf-C2H2_fungi"/>
    <property type="match status" value="1"/>
</dbReference>
<accession>A0A428NTI3</accession>
<dbReference type="InterPro" id="IPR029058">
    <property type="entry name" value="AB_hydrolase_fold"/>
</dbReference>
<dbReference type="PANTHER" id="PTHR47751:SF1">
    <property type="entry name" value="SUPERFAMILY HYDROLASE, PUTATIVE (AFU_ORTHOLOGUE AFUA_2G16580)-RELATED"/>
    <property type="match status" value="1"/>
</dbReference>
<dbReference type="Gene3D" id="1.10.10.800">
    <property type="match status" value="1"/>
</dbReference>
<keyword evidence="2" id="KW-0863">Zinc-finger</keyword>
<feature type="compositionally biased region" description="Polar residues" evidence="3">
    <location>
        <begin position="136"/>
        <end position="149"/>
    </location>
</feature>
<keyword evidence="2" id="KW-0479">Metal-binding</keyword>
<dbReference type="Pfam" id="PF26118">
    <property type="entry name" value="DUF8035"/>
    <property type="match status" value="1"/>
</dbReference>
<dbReference type="Gene3D" id="3.40.50.1820">
    <property type="entry name" value="alpha/beta hydrolase"/>
    <property type="match status" value="1"/>
</dbReference>
<comment type="caution">
    <text evidence="5">The sequence shown here is derived from an EMBL/GenBank/DDBJ whole genome shotgun (WGS) entry which is preliminary data.</text>
</comment>
<dbReference type="InterPro" id="IPR013087">
    <property type="entry name" value="Znf_C2H2_type"/>
</dbReference>
<sequence>MAGQQDTISPVDPVDEPDLVVQNGRPIFTRMSRRYLSIETLRTFGIDFDLDQDPEYVLIKRWVPEPEQDRLWGHTKSIRERRGGPLVSDEWKPPEFEWVRRKKPKRLRKKTSALLMYLAGVKPSEEANQTEESDKQPYSPSDSEGSVQEQEGGDSKNRSEHSPTDDEETGEASLRRRDDVIVSGEERRIWLPSEGEYPSTPTAHEEPHAKTPPGDVSWIHEGVIREENATRSSKDADSKKTKNSEVISGTSAERLEGAEEIQWEGFFICECCTEKPQRSKTIEELNAHEAEKPYECVFCGGRFRTKAGVQLHQDRVHTRSRNVHEAQGVHADLDGVQTGDKSDPYISRGIEVVGNLYVPSSTAADRKKAAIVIGHQGTGVKEQASGLYSKCLAENGFVALAFDAAYQGGSGGLPRNLEDPYQRTEDFRNAVTFLSTLDGEVDPNRIGVVGICASGGYGISAAQTDVRIRAVAAVVGVCWGALTRDSLRKDGVIDKEALEKSLARAGQLRVDEAKGAEPVSYNILDHFGEAAAKYYSTPQWQYPNCTNLQLVRTLDLLVSYDSFAFVEWLSPRPLLMITGSEAKTSTYSQSVIDRAGEPKELFIVEGKTHIDLYQETEESVPKLVEFMDKWLCT</sequence>
<protein>
    <recommendedName>
        <fullName evidence="4">C2H2-type domain-containing protein</fullName>
    </recommendedName>
</protein>
<feature type="compositionally biased region" description="Basic and acidic residues" evidence="3">
    <location>
        <begin position="222"/>
        <end position="243"/>
    </location>
</feature>
<dbReference type="SUPFAM" id="SSF53474">
    <property type="entry name" value="alpha/beta-Hydrolases"/>
    <property type="match status" value="1"/>
</dbReference>
<dbReference type="GO" id="GO:0008270">
    <property type="term" value="F:zinc ion binding"/>
    <property type="evidence" value="ECO:0007669"/>
    <property type="project" value="UniProtKB-KW"/>
</dbReference>
<dbReference type="InterPro" id="IPR036236">
    <property type="entry name" value="Znf_C2H2_sf"/>
</dbReference>
<dbReference type="InterPro" id="IPR002925">
    <property type="entry name" value="Dienelactn_hydro"/>
</dbReference>
<name>A0A428NTI3_9HYPO</name>
<evidence type="ECO:0000313" key="5">
    <source>
        <dbReference type="EMBL" id="RSL44118.1"/>
    </source>
</evidence>
<organism evidence="5 6">
    <name type="scientific">Fusarium duplospermum</name>
    <dbReference type="NCBI Taxonomy" id="1325734"/>
    <lineage>
        <taxon>Eukaryota</taxon>
        <taxon>Fungi</taxon>
        <taxon>Dikarya</taxon>
        <taxon>Ascomycota</taxon>
        <taxon>Pezizomycotina</taxon>
        <taxon>Sordariomycetes</taxon>
        <taxon>Hypocreomycetidae</taxon>
        <taxon>Hypocreales</taxon>
        <taxon>Nectriaceae</taxon>
        <taxon>Fusarium</taxon>
        <taxon>Fusarium solani species complex</taxon>
    </lineage>
</organism>
<dbReference type="Pfam" id="PF01738">
    <property type="entry name" value="DLH"/>
    <property type="match status" value="1"/>
</dbReference>
<evidence type="ECO:0000256" key="3">
    <source>
        <dbReference type="SAM" id="MobiDB-lite"/>
    </source>
</evidence>
<keyword evidence="2" id="KW-0862">Zinc</keyword>
<feature type="domain" description="C2H2-type" evidence="4">
    <location>
        <begin position="294"/>
        <end position="322"/>
    </location>
</feature>
<dbReference type="AlphaFoldDB" id="A0A428NTI3"/>
<dbReference type="STRING" id="1325734.A0A428NTI3"/>
<dbReference type="PROSITE" id="PS00028">
    <property type="entry name" value="ZINC_FINGER_C2H2_1"/>
    <property type="match status" value="1"/>
</dbReference>
<dbReference type="InterPro" id="IPR058348">
    <property type="entry name" value="DUF8035"/>
</dbReference>
<dbReference type="SUPFAM" id="SSF57667">
    <property type="entry name" value="beta-beta-alpha zinc fingers"/>
    <property type="match status" value="1"/>
</dbReference>
<dbReference type="PROSITE" id="PS50157">
    <property type="entry name" value="ZINC_FINGER_C2H2_2"/>
    <property type="match status" value="1"/>
</dbReference>
<keyword evidence="6" id="KW-1185">Reference proteome</keyword>
<evidence type="ECO:0000256" key="2">
    <source>
        <dbReference type="PROSITE-ProRule" id="PRU00042"/>
    </source>
</evidence>
<dbReference type="InterPro" id="IPR057026">
    <property type="entry name" value="Znf-C2H2_ascomycetes"/>
</dbReference>
<evidence type="ECO:0000256" key="1">
    <source>
        <dbReference type="ARBA" id="ARBA00029464"/>
    </source>
</evidence>
<evidence type="ECO:0000313" key="6">
    <source>
        <dbReference type="Proteomes" id="UP000288168"/>
    </source>
</evidence>
<proteinExistence type="inferred from homology"/>
<feature type="region of interest" description="Disordered" evidence="3">
    <location>
        <begin position="120"/>
        <end position="251"/>
    </location>
</feature>
<dbReference type="PANTHER" id="PTHR47751">
    <property type="entry name" value="SUPERFAMILY HYDROLASE, PUTATIVE (AFU_ORTHOLOGUE AFUA_2G16580)-RELATED"/>
    <property type="match status" value="1"/>
</dbReference>
<dbReference type="Gene3D" id="3.30.160.60">
    <property type="entry name" value="Classic Zinc Finger"/>
    <property type="match status" value="1"/>
</dbReference>
<dbReference type="InterPro" id="IPR051411">
    <property type="entry name" value="Polyketide_trans_af380"/>
</dbReference>
<dbReference type="GO" id="GO:0016787">
    <property type="term" value="F:hydrolase activity"/>
    <property type="evidence" value="ECO:0007669"/>
    <property type="project" value="InterPro"/>
</dbReference>
<dbReference type="Proteomes" id="UP000288168">
    <property type="component" value="Unassembled WGS sequence"/>
</dbReference>
<reference evidence="5 6" key="1">
    <citation type="submission" date="2017-06" db="EMBL/GenBank/DDBJ databases">
        <title>Comparative genomic analysis of Ambrosia Fusariam Clade fungi.</title>
        <authorList>
            <person name="Stajich J.E."/>
            <person name="Carrillo J."/>
            <person name="Kijimoto T."/>
            <person name="Eskalen A."/>
            <person name="O'Donnell K."/>
            <person name="Kasson M."/>
        </authorList>
    </citation>
    <scope>NUCLEOTIDE SEQUENCE [LARGE SCALE GENOMIC DNA]</scope>
    <source>
        <strain evidence="5 6">NRRL62584</strain>
    </source>
</reference>
<dbReference type="OrthoDB" id="2498029at2759"/>
<gene>
    <name evidence="5" type="ORF">CEP54_014811</name>
</gene>
<comment type="similarity">
    <text evidence="1">Belongs to the polyketide transferase af380 family.</text>
</comment>
<dbReference type="EMBL" id="NKCI01000301">
    <property type="protein sequence ID" value="RSL44118.1"/>
    <property type="molecule type" value="Genomic_DNA"/>
</dbReference>
<feature type="compositionally biased region" description="Basic and acidic residues" evidence="3">
    <location>
        <begin position="153"/>
        <end position="164"/>
    </location>
</feature>